<dbReference type="InterPro" id="IPR050204">
    <property type="entry name" value="AraC_XylS_family_regulators"/>
</dbReference>
<sequence length="365" mass="38288">MDATEPDVLSDVLGPLRLTGLYVSRWLAGGRWAVAGHEDSNAVLHHMVRGSCVVTFPDGPSEVLVEEGDLALFPYGTAHTFASREGGVAAPLASLLPPEGPGPGTVVLGDGGEGGAETEMLCATLRYDAAAEPALYRALPRVLVLRRAVLAGEPLLRGTLEALATELPRAATGRAATGRTDTGRTDTGRTDTGRTAHGQRAAPGARLVSLRAFEMVFVLALRAAMERSAEESPALQALRHPGIGRALAAVYGAYDRPWTVGTLAREAGMSRSAFSRLFHDLVGEPPARHLQRRRLQEARALLGDGAVPPAAVAARVGYQSQVGFHLAFRKECGVTPGEYRARAAAAPLTAPPAGTPSRGPRSPRA</sequence>
<keyword evidence="7" id="KW-1185">Reference proteome</keyword>
<evidence type="ECO:0000256" key="4">
    <source>
        <dbReference type="SAM" id="MobiDB-lite"/>
    </source>
</evidence>
<dbReference type="Pfam" id="PF12833">
    <property type="entry name" value="HTH_18"/>
    <property type="match status" value="1"/>
</dbReference>
<evidence type="ECO:0000256" key="3">
    <source>
        <dbReference type="ARBA" id="ARBA00023163"/>
    </source>
</evidence>
<organism evidence="6 7">
    <name type="scientific">Streptomyces albiaxialis</name>
    <dbReference type="NCBI Taxonomy" id="329523"/>
    <lineage>
        <taxon>Bacteria</taxon>
        <taxon>Bacillati</taxon>
        <taxon>Actinomycetota</taxon>
        <taxon>Actinomycetes</taxon>
        <taxon>Kitasatosporales</taxon>
        <taxon>Streptomycetaceae</taxon>
        <taxon>Streptomyces</taxon>
    </lineage>
</organism>
<dbReference type="RefSeq" id="WP_344532131.1">
    <property type="nucleotide sequence ID" value="NZ_BAAAPE010000013.1"/>
</dbReference>
<dbReference type="InterPro" id="IPR032783">
    <property type="entry name" value="AraC_lig"/>
</dbReference>
<dbReference type="InterPro" id="IPR018060">
    <property type="entry name" value="HTH_AraC"/>
</dbReference>
<gene>
    <name evidence="6" type="ORF">GCM10009801_56700</name>
</gene>
<evidence type="ECO:0000256" key="1">
    <source>
        <dbReference type="ARBA" id="ARBA00023015"/>
    </source>
</evidence>
<feature type="region of interest" description="Disordered" evidence="4">
    <location>
        <begin position="343"/>
        <end position="365"/>
    </location>
</feature>
<feature type="compositionally biased region" description="Low complexity" evidence="4">
    <location>
        <begin position="171"/>
        <end position="180"/>
    </location>
</feature>
<evidence type="ECO:0000313" key="6">
    <source>
        <dbReference type="EMBL" id="GAA2091184.1"/>
    </source>
</evidence>
<keyword evidence="2" id="KW-0238">DNA-binding</keyword>
<dbReference type="EMBL" id="BAAAPE010000013">
    <property type="protein sequence ID" value="GAA2091184.1"/>
    <property type="molecule type" value="Genomic_DNA"/>
</dbReference>
<reference evidence="6 7" key="1">
    <citation type="journal article" date="2019" name="Int. J. Syst. Evol. Microbiol.">
        <title>The Global Catalogue of Microorganisms (GCM) 10K type strain sequencing project: providing services to taxonomists for standard genome sequencing and annotation.</title>
        <authorList>
            <consortium name="The Broad Institute Genomics Platform"/>
            <consortium name="The Broad Institute Genome Sequencing Center for Infectious Disease"/>
            <person name="Wu L."/>
            <person name="Ma J."/>
        </authorList>
    </citation>
    <scope>NUCLEOTIDE SEQUENCE [LARGE SCALE GENOMIC DNA]</scope>
    <source>
        <strain evidence="6 7">JCM 15478</strain>
    </source>
</reference>
<dbReference type="Gene3D" id="1.10.10.60">
    <property type="entry name" value="Homeodomain-like"/>
    <property type="match status" value="1"/>
</dbReference>
<dbReference type="SUPFAM" id="SSF51215">
    <property type="entry name" value="Regulatory protein AraC"/>
    <property type="match status" value="1"/>
</dbReference>
<dbReference type="SMART" id="SM00342">
    <property type="entry name" value="HTH_ARAC"/>
    <property type="match status" value="1"/>
</dbReference>
<evidence type="ECO:0000256" key="2">
    <source>
        <dbReference type="ARBA" id="ARBA00023125"/>
    </source>
</evidence>
<protein>
    <submittedName>
        <fullName evidence="6">AraC family transcriptional regulator</fullName>
    </submittedName>
</protein>
<feature type="domain" description="HTH araC/xylS-type" evidence="5">
    <location>
        <begin position="244"/>
        <end position="342"/>
    </location>
</feature>
<keyword evidence="3" id="KW-0804">Transcription</keyword>
<dbReference type="InterPro" id="IPR037923">
    <property type="entry name" value="HTH-like"/>
</dbReference>
<accession>A0ABN2WFD1</accession>
<name>A0ABN2WFD1_9ACTN</name>
<dbReference type="InterPro" id="IPR009057">
    <property type="entry name" value="Homeodomain-like_sf"/>
</dbReference>
<keyword evidence="1" id="KW-0805">Transcription regulation</keyword>
<dbReference type="SUPFAM" id="SSF46689">
    <property type="entry name" value="Homeodomain-like"/>
    <property type="match status" value="2"/>
</dbReference>
<feature type="compositionally biased region" description="Basic and acidic residues" evidence="4">
    <location>
        <begin position="181"/>
        <end position="194"/>
    </location>
</feature>
<dbReference type="PANTHER" id="PTHR46796:SF7">
    <property type="entry name" value="ARAC FAMILY TRANSCRIPTIONAL REGULATOR"/>
    <property type="match status" value="1"/>
</dbReference>
<proteinExistence type="predicted"/>
<feature type="region of interest" description="Disordered" evidence="4">
    <location>
        <begin position="171"/>
        <end position="201"/>
    </location>
</feature>
<comment type="caution">
    <text evidence="6">The sequence shown here is derived from an EMBL/GenBank/DDBJ whole genome shotgun (WGS) entry which is preliminary data.</text>
</comment>
<dbReference type="Pfam" id="PF12852">
    <property type="entry name" value="Cupin_6"/>
    <property type="match status" value="1"/>
</dbReference>
<dbReference type="PANTHER" id="PTHR46796">
    <property type="entry name" value="HTH-TYPE TRANSCRIPTIONAL ACTIVATOR RHAS-RELATED"/>
    <property type="match status" value="1"/>
</dbReference>
<evidence type="ECO:0000259" key="5">
    <source>
        <dbReference type="PROSITE" id="PS01124"/>
    </source>
</evidence>
<evidence type="ECO:0000313" key="7">
    <source>
        <dbReference type="Proteomes" id="UP001500016"/>
    </source>
</evidence>
<dbReference type="Proteomes" id="UP001500016">
    <property type="component" value="Unassembled WGS sequence"/>
</dbReference>
<dbReference type="PROSITE" id="PS01124">
    <property type="entry name" value="HTH_ARAC_FAMILY_2"/>
    <property type="match status" value="1"/>
</dbReference>